<dbReference type="EMBL" id="CAJVCH010553350">
    <property type="protein sequence ID" value="CAG7829889.1"/>
    <property type="molecule type" value="Genomic_DNA"/>
</dbReference>
<dbReference type="GO" id="GO:0016020">
    <property type="term" value="C:membrane"/>
    <property type="evidence" value="ECO:0007669"/>
    <property type="project" value="GOC"/>
</dbReference>
<feature type="non-terminal residue" evidence="3">
    <location>
        <position position="115"/>
    </location>
</feature>
<dbReference type="AlphaFoldDB" id="A0A8J2PQU0"/>
<dbReference type="GO" id="GO:0006685">
    <property type="term" value="P:sphingomyelin catabolic process"/>
    <property type="evidence" value="ECO:0007669"/>
    <property type="project" value="TreeGrafter"/>
</dbReference>
<feature type="non-terminal residue" evidence="3">
    <location>
        <position position="1"/>
    </location>
</feature>
<dbReference type="PANTHER" id="PTHR10340:SF29">
    <property type="entry name" value="SPHINGOMYELIN PHOSPHODIESTERASE"/>
    <property type="match status" value="1"/>
</dbReference>
<evidence type="ECO:0008006" key="5">
    <source>
        <dbReference type="Google" id="ProtNLM"/>
    </source>
</evidence>
<evidence type="ECO:0000313" key="3">
    <source>
        <dbReference type="EMBL" id="CAG7829889.1"/>
    </source>
</evidence>
<dbReference type="GO" id="GO:0046513">
    <property type="term" value="P:ceramide biosynthetic process"/>
    <property type="evidence" value="ECO:0007669"/>
    <property type="project" value="TreeGrafter"/>
</dbReference>
<accession>A0A8J2PQU0</accession>
<name>A0A8J2PQU0_9HEXA</name>
<gene>
    <name evidence="3" type="ORF">AFUS01_LOCUS39729</name>
</gene>
<evidence type="ECO:0000313" key="4">
    <source>
        <dbReference type="Proteomes" id="UP000708208"/>
    </source>
</evidence>
<keyword evidence="2" id="KW-0325">Glycoprotein</keyword>
<dbReference type="GO" id="GO:0005764">
    <property type="term" value="C:lysosome"/>
    <property type="evidence" value="ECO:0007669"/>
    <property type="project" value="TreeGrafter"/>
</dbReference>
<proteinExistence type="predicted"/>
<evidence type="ECO:0000256" key="2">
    <source>
        <dbReference type="ARBA" id="ARBA00023180"/>
    </source>
</evidence>
<protein>
    <recommendedName>
        <fullName evidence="5">Calcineurin-like phosphoesterase domain-containing protein</fullName>
    </recommendedName>
</protein>
<evidence type="ECO:0000256" key="1">
    <source>
        <dbReference type="ARBA" id="ARBA00022801"/>
    </source>
</evidence>
<dbReference type="Proteomes" id="UP000708208">
    <property type="component" value="Unassembled WGS sequence"/>
</dbReference>
<dbReference type="GO" id="GO:0005615">
    <property type="term" value="C:extracellular space"/>
    <property type="evidence" value="ECO:0007669"/>
    <property type="project" value="TreeGrafter"/>
</dbReference>
<keyword evidence="1" id="KW-0378">Hydrolase</keyword>
<keyword evidence="4" id="KW-1185">Reference proteome</keyword>
<sequence>PRATIFPVVGNHETHPVNLFSPPGVPPKFSTDWVYASAAKAWSRWIPPESMHNFLYAGFYDRVINPHFRVIVLNTNLCYTFNFWQMYEDKDPSGQLRWLATELQKSEDLDQKVHI</sequence>
<comment type="caution">
    <text evidence="3">The sequence shown here is derived from an EMBL/GenBank/DDBJ whole genome shotgun (WGS) entry which is preliminary data.</text>
</comment>
<reference evidence="3" key="1">
    <citation type="submission" date="2021-06" db="EMBL/GenBank/DDBJ databases">
        <authorList>
            <person name="Hodson N. C."/>
            <person name="Mongue J. A."/>
            <person name="Jaron S. K."/>
        </authorList>
    </citation>
    <scope>NUCLEOTIDE SEQUENCE</scope>
</reference>
<organism evidence="3 4">
    <name type="scientific">Allacma fusca</name>
    <dbReference type="NCBI Taxonomy" id="39272"/>
    <lineage>
        <taxon>Eukaryota</taxon>
        <taxon>Metazoa</taxon>
        <taxon>Ecdysozoa</taxon>
        <taxon>Arthropoda</taxon>
        <taxon>Hexapoda</taxon>
        <taxon>Collembola</taxon>
        <taxon>Symphypleona</taxon>
        <taxon>Sminthuridae</taxon>
        <taxon>Allacma</taxon>
    </lineage>
</organism>
<dbReference type="GO" id="GO:0061750">
    <property type="term" value="F:acid sphingomyelin phosphodiesterase activity"/>
    <property type="evidence" value="ECO:0007669"/>
    <property type="project" value="TreeGrafter"/>
</dbReference>
<dbReference type="PANTHER" id="PTHR10340">
    <property type="entry name" value="SPHINGOMYELIN PHOSPHODIESTERASE"/>
    <property type="match status" value="1"/>
</dbReference>
<dbReference type="OrthoDB" id="282973at2759"/>